<dbReference type="Gene3D" id="1.20.1420.20">
    <property type="entry name" value="M75 peptidase, HXXE motif"/>
    <property type="match status" value="1"/>
</dbReference>
<accession>A0A7W6CXL4</accession>
<feature type="signal peptide" evidence="4">
    <location>
        <begin position="1"/>
        <end position="21"/>
    </location>
</feature>
<protein>
    <recommendedName>
        <fullName evidence="5">Imelysin-like domain-containing protein</fullName>
    </recommendedName>
</protein>
<proteinExistence type="predicted"/>
<gene>
    <name evidence="6" type="ORF">GGQ67_004402</name>
</gene>
<dbReference type="RefSeq" id="WP_183902182.1">
    <property type="nucleotide sequence ID" value="NZ_JACIDW010000021.1"/>
</dbReference>
<dbReference type="Pfam" id="PF09375">
    <property type="entry name" value="Peptidase_M75"/>
    <property type="match status" value="1"/>
</dbReference>
<feature type="chain" id="PRO_5030880922" description="Imelysin-like domain-containing protein" evidence="4">
    <location>
        <begin position="22"/>
        <end position="385"/>
    </location>
</feature>
<dbReference type="GO" id="GO:0030313">
    <property type="term" value="C:cell envelope"/>
    <property type="evidence" value="ECO:0007669"/>
    <property type="project" value="UniProtKB-SubCell"/>
</dbReference>
<name>A0A7W6CXL4_9HYPH</name>
<feature type="domain" description="Imelysin-like" evidence="5">
    <location>
        <begin position="66"/>
        <end position="356"/>
    </location>
</feature>
<evidence type="ECO:0000259" key="5">
    <source>
        <dbReference type="Pfam" id="PF09375"/>
    </source>
</evidence>
<feature type="region of interest" description="Disordered" evidence="3">
    <location>
        <begin position="24"/>
        <end position="43"/>
    </location>
</feature>
<evidence type="ECO:0000313" key="7">
    <source>
        <dbReference type="Proteomes" id="UP000582090"/>
    </source>
</evidence>
<reference evidence="6 7" key="1">
    <citation type="submission" date="2020-08" db="EMBL/GenBank/DDBJ databases">
        <title>Genomic Encyclopedia of Type Strains, Phase IV (KMG-IV): sequencing the most valuable type-strain genomes for metagenomic binning, comparative biology and taxonomic classification.</title>
        <authorList>
            <person name="Goeker M."/>
        </authorList>
    </citation>
    <scope>NUCLEOTIDE SEQUENCE [LARGE SCALE GENOMIC DNA]</scope>
    <source>
        <strain evidence="6 7">DSM 26575</strain>
    </source>
</reference>
<comment type="subcellular location">
    <subcellularLocation>
        <location evidence="1">Cell envelope</location>
    </subcellularLocation>
</comment>
<dbReference type="InterPro" id="IPR034984">
    <property type="entry name" value="Imelysin-like_IPPA"/>
</dbReference>
<evidence type="ECO:0000313" key="6">
    <source>
        <dbReference type="EMBL" id="MBB3966712.1"/>
    </source>
</evidence>
<evidence type="ECO:0000256" key="1">
    <source>
        <dbReference type="ARBA" id="ARBA00004196"/>
    </source>
</evidence>
<organism evidence="6 7">
    <name type="scientific">Rhizobium metallidurans</name>
    <dbReference type="NCBI Taxonomy" id="1265931"/>
    <lineage>
        <taxon>Bacteria</taxon>
        <taxon>Pseudomonadati</taxon>
        <taxon>Pseudomonadota</taxon>
        <taxon>Alphaproteobacteria</taxon>
        <taxon>Hyphomicrobiales</taxon>
        <taxon>Rhizobiaceae</taxon>
        <taxon>Rhizobium/Agrobacterium group</taxon>
        <taxon>Rhizobium</taxon>
    </lineage>
</organism>
<evidence type="ECO:0000256" key="3">
    <source>
        <dbReference type="SAM" id="MobiDB-lite"/>
    </source>
</evidence>
<dbReference type="InterPro" id="IPR038352">
    <property type="entry name" value="Imelysin_sf"/>
</dbReference>
<evidence type="ECO:0000256" key="4">
    <source>
        <dbReference type="SAM" id="SignalP"/>
    </source>
</evidence>
<dbReference type="CDD" id="cd14659">
    <property type="entry name" value="Imelysin-like_IPPA"/>
    <property type="match status" value="1"/>
</dbReference>
<dbReference type="InterPro" id="IPR018976">
    <property type="entry name" value="Imelysin-like"/>
</dbReference>
<dbReference type="AlphaFoldDB" id="A0A7W6CXL4"/>
<evidence type="ECO:0000256" key="2">
    <source>
        <dbReference type="ARBA" id="ARBA00022729"/>
    </source>
</evidence>
<comment type="caution">
    <text evidence="6">The sequence shown here is derived from an EMBL/GenBank/DDBJ whole genome shotgun (WGS) entry which is preliminary data.</text>
</comment>
<keyword evidence="2 4" id="KW-0732">Signal</keyword>
<keyword evidence="7" id="KW-1185">Reference proteome</keyword>
<dbReference type="EMBL" id="JACIDW010000021">
    <property type="protein sequence ID" value="MBB3966712.1"/>
    <property type="molecule type" value="Genomic_DNA"/>
</dbReference>
<dbReference type="Proteomes" id="UP000582090">
    <property type="component" value="Unassembled WGS sequence"/>
</dbReference>
<sequence>MRLWYPLVLSFALASSAAAQTATPQTGQAPAQAGQTVAPAGQAGAPAGLNEDAVLPVMQRAVDEVIRPGYRNAQQSAARLTTAMKDLCDKGTPASLDKAKSAFDDIIRYWSGIEMVQIGPVIQDNLFEHILFYPDRKGVGLRQVQTLIAKADPKDTTVDAIAAKSVALQGLTALEYVLYGTGSEDLTSQKGGFRCLYGAAVAGNIQREAAEVVAAWEKPDGIQASWKHPGPQSADFMDNKEAVTALLGILVHGAENVRDQRLEQFYKGKDATPRPKMAIYWRSKNTWKSMTSNLEALRTLWQKAQMADLLPSDKKSVADAIDAKLKAIIETVPKLNPDIEAATSDAERAKLDQLLIDTRELVTTISDDYGAAIGLSAGFSFSDGD</sequence>